<accession>A0A1Q8RVL9</accession>
<dbReference type="PANTHER" id="PTHR35896">
    <property type="entry name" value="IG-LIKE DOMAIN-CONTAINING PROTEIN"/>
    <property type="match status" value="1"/>
</dbReference>
<evidence type="ECO:0000256" key="1">
    <source>
        <dbReference type="SAM" id="MobiDB-lite"/>
    </source>
</evidence>
<dbReference type="Proteomes" id="UP000186583">
    <property type="component" value="Unassembled WGS sequence"/>
</dbReference>
<name>A0A1Q8RVL9_9PEZI</name>
<dbReference type="OrthoDB" id="3501153at2759"/>
<dbReference type="EMBL" id="MPGH01000088">
    <property type="protein sequence ID" value="OLN88270.1"/>
    <property type="molecule type" value="Genomic_DNA"/>
</dbReference>
<proteinExistence type="predicted"/>
<sequence length="152" mass="16990">MFSDLESKPFLGHPSGRTGVDSEQYQHRCVKPKGSLLSHASVLLLTSLFWLLVMFFTFPTPEDEPLTRALISTSPSYNVTSNRRKLTCGNSTDEAVKMGCKYDASLGGWLAAPCFDQYWVNDYLTDGSGTAFADKDLSQRMTHSEVLERGFY</sequence>
<evidence type="ECO:0000256" key="2">
    <source>
        <dbReference type="SAM" id="Phobius"/>
    </source>
</evidence>
<feature type="transmembrane region" description="Helical" evidence="2">
    <location>
        <begin position="36"/>
        <end position="58"/>
    </location>
</feature>
<evidence type="ECO:0000313" key="3">
    <source>
        <dbReference type="EMBL" id="OLN88270.1"/>
    </source>
</evidence>
<keyword evidence="4" id="KW-1185">Reference proteome</keyword>
<dbReference type="STRING" id="708187.A0A1Q8RVL9"/>
<keyword evidence="2" id="KW-0812">Transmembrane</keyword>
<evidence type="ECO:0000313" key="4">
    <source>
        <dbReference type="Proteomes" id="UP000186583"/>
    </source>
</evidence>
<comment type="caution">
    <text evidence="3">The sequence shown here is derived from an EMBL/GenBank/DDBJ whole genome shotgun (WGS) entry which is preliminary data.</text>
</comment>
<reference evidence="3 4" key="1">
    <citation type="submission" date="2016-11" db="EMBL/GenBank/DDBJ databases">
        <title>Draft Genome Assembly of Colletotrichum chlorophyti a pathogen of herbaceous plants.</title>
        <authorList>
            <person name="Gan P."/>
            <person name="Narusaka M."/>
            <person name="Tsushima A."/>
            <person name="Narusaka Y."/>
            <person name="Takano Y."/>
            <person name="Shirasu K."/>
        </authorList>
    </citation>
    <scope>NUCLEOTIDE SEQUENCE [LARGE SCALE GENOMIC DNA]</scope>
    <source>
        <strain evidence="3 4">NTL11</strain>
    </source>
</reference>
<gene>
    <name evidence="3" type="ORF">CCHL11_00054</name>
</gene>
<dbReference type="AlphaFoldDB" id="A0A1Q8RVL9"/>
<organism evidence="3 4">
    <name type="scientific">Colletotrichum chlorophyti</name>
    <dbReference type="NCBI Taxonomy" id="708187"/>
    <lineage>
        <taxon>Eukaryota</taxon>
        <taxon>Fungi</taxon>
        <taxon>Dikarya</taxon>
        <taxon>Ascomycota</taxon>
        <taxon>Pezizomycotina</taxon>
        <taxon>Sordariomycetes</taxon>
        <taxon>Hypocreomycetidae</taxon>
        <taxon>Glomerellales</taxon>
        <taxon>Glomerellaceae</taxon>
        <taxon>Colletotrichum</taxon>
    </lineage>
</organism>
<protein>
    <submittedName>
        <fullName evidence="3">Uncharacterized protein</fullName>
    </submittedName>
</protein>
<dbReference type="InterPro" id="IPR053008">
    <property type="entry name" value="Phomopsin_biosynth_assoc"/>
</dbReference>
<keyword evidence="2" id="KW-0472">Membrane</keyword>
<feature type="region of interest" description="Disordered" evidence="1">
    <location>
        <begin position="1"/>
        <end position="24"/>
    </location>
</feature>
<dbReference type="PANTHER" id="PTHR35896:SF3">
    <property type="entry name" value="MAJOR FACILITATOR SUPERFAMILY TRANSPORTER"/>
    <property type="match status" value="1"/>
</dbReference>
<keyword evidence="2" id="KW-1133">Transmembrane helix</keyword>